<organism evidence="12 15">
    <name type="scientific">Rotaria sordida</name>
    <dbReference type="NCBI Taxonomy" id="392033"/>
    <lineage>
        <taxon>Eukaryota</taxon>
        <taxon>Metazoa</taxon>
        <taxon>Spiralia</taxon>
        <taxon>Gnathifera</taxon>
        <taxon>Rotifera</taxon>
        <taxon>Eurotatoria</taxon>
        <taxon>Bdelloidea</taxon>
        <taxon>Philodinida</taxon>
        <taxon>Philodinidae</taxon>
        <taxon>Rotaria</taxon>
    </lineage>
</organism>
<protein>
    <recommendedName>
        <fullName evidence="8">Arp2/3 complex 41 kDa subunit</fullName>
    </recommendedName>
    <alternativeName>
        <fullName evidence="9">p41-ARC</fullName>
    </alternativeName>
</protein>
<evidence type="ECO:0000313" key="12">
    <source>
        <dbReference type="EMBL" id="CAF1315584.1"/>
    </source>
</evidence>
<dbReference type="Pfam" id="PF12894">
    <property type="entry name" value="ANAPC4_WD40"/>
    <property type="match status" value="1"/>
</dbReference>
<reference evidence="12" key="1">
    <citation type="submission" date="2021-02" db="EMBL/GenBank/DDBJ databases">
        <authorList>
            <person name="Nowell W R."/>
        </authorList>
    </citation>
    <scope>NUCLEOTIDE SEQUENCE</scope>
</reference>
<dbReference type="GO" id="GO:0005885">
    <property type="term" value="C:Arp2/3 protein complex"/>
    <property type="evidence" value="ECO:0007669"/>
    <property type="project" value="InterPro"/>
</dbReference>
<evidence type="ECO:0000313" key="14">
    <source>
        <dbReference type="EMBL" id="CAF1592747.1"/>
    </source>
</evidence>
<evidence type="ECO:0000256" key="6">
    <source>
        <dbReference type="ARBA" id="ARBA00023203"/>
    </source>
</evidence>
<dbReference type="Pfam" id="PF00400">
    <property type="entry name" value="WD40"/>
    <property type="match status" value="1"/>
</dbReference>
<evidence type="ECO:0000256" key="8">
    <source>
        <dbReference type="ARBA" id="ARBA00041244"/>
    </source>
</evidence>
<evidence type="ECO:0000256" key="10">
    <source>
        <dbReference type="PROSITE-ProRule" id="PRU00221"/>
    </source>
</evidence>
<dbReference type="SMART" id="SM00320">
    <property type="entry name" value="WD40"/>
    <property type="match status" value="4"/>
</dbReference>
<evidence type="ECO:0000313" key="15">
    <source>
        <dbReference type="Proteomes" id="UP000663864"/>
    </source>
</evidence>
<keyword evidence="5" id="KW-0677">Repeat</keyword>
<dbReference type="PANTHER" id="PTHR10709">
    <property type="entry name" value="ACTIN-RELATED PROTEIN 2/3 COMPLEX SUBUNIT 1"/>
    <property type="match status" value="1"/>
</dbReference>
<keyword evidence="16" id="KW-1185">Reference proteome</keyword>
<evidence type="ECO:0000256" key="3">
    <source>
        <dbReference type="ARBA" id="ARBA00022490"/>
    </source>
</evidence>
<evidence type="ECO:0000313" key="13">
    <source>
        <dbReference type="EMBL" id="CAF1333021.1"/>
    </source>
</evidence>
<name>A0A815EW67_9BILA</name>
<dbReference type="GO" id="GO:0034314">
    <property type="term" value="P:Arp2/3 complex-mediated actin nucleation"/>
    <property type="evidence" value="ECO:0007669"/>
    <property type="project" value="InterPro"/>
</dbReference>
<evidence type="ECO:0000256" key="7">
    <source>
        <dbReference type="ARBA" id="ARBA00023212"/>
    </source>
</evidence>
<keyword evidence="3" id="KW-0963">Cytoplasm</keyword>
<dbReference type="GO" id="GO:0051015">
    <property type="term" value="F:actin filament binding"/>
    <property type="evidence" value="ECO:0007669"/>
    <property type="project" value="TreeGrafter"/>
</dbReference>
<dbReference type="InterPro" id="IPR001680">
    <property type="entry name" value="WD40_rpt"/>
</dbReference>
<sequence length="360" mass="41025">MTEVHSFGNLPVIAHAWNKDRTQIAVSLGKNDVRIYQKQAGKWRLIHTLSEHLSRILAIDWAPTTNRIVSASADYNAYVWSFENNVWKQQMVELQRTSRAVCCAKWSPNENKFAIGSSDKNVGICYYETEQRFWAAEMIKKKPKSTVTCIAWHPNNQLIVAGSCDYRVRIYSAYIKAVDGQPQVSSWGTITNTGDLLHEFQSESGWIHDVCFSPLGENLAWVSHNSIIFAVSAKNSSRTTMEITNYLPFRCIIFVSESTLIVAGHEFSPLIYNYDERKDSIDFVEKLDQQETSTGKQAVNRLFDQPSMQTQTPEPISTHQSMITQMLPYQTDHTNIVKISSTDLFGQVVIWNLSGRKIKK</sequence>
<dbReference type="Proteomes" id="UP000663870">
    <property type="component" value="Unassembled WGS sequence"/>
</dbReference>
<dbReference type="Gene3D" id="2.130.10.10">
    <property type="entry name" value="YVTN repeat-like/Quinoprotein amine dehydrogenase"/>
    <property type="match status" value="1"/>
</dbReference>
<keyword evidence="4 10" id="KW-0853">WD repeat</keyword>
<dbReference type="InterPro" id="IPR017383">
    <property type="entry name" value="ARPC1"/>
</dbReference>
<evidence type="ECO:0000313" key="16">
    <source>
        <dbReference type="Proteomes" id="UP000663870"/>
    </source>
</evidence>
<evidence type="ECO:0000259" key="11">
    <source>
        <dbReference type="Pfam" id="PF12894"/>
    </source>
</evidence>
<dbReference type="InterPro" id="IPR024977">
    <property type="entry name" value="Apc4-like_WD40_dom"/>
</dbReference>
<gene>
    <name evidence="14" type="ORF">JXQ802_LOCUS47411</name>
    <name evidence="13" type="ORF">PYM288_LOCUS31507</name>
    <name evidence="12" type="ORF">ZHD862_LOCUS28729</name>
</gene>
<dbReference type="InterPro" id="IPR036322">
    <property type="entry name" value="WD40_repeat_dom_sf"/>
</dbReference>
<feature type="domain" description="Anaphase-promoting complex subunit 4-like WD40" evidence="11">
    <location>
        <begin position="105"/>
        <end position="176"/>
    </location>
</feature>
<evidence type="ECO:0000256" key="4">
    <source>
        <dbReference type="ARBA" id="ARBA00022574"/>
    </source>
</evidence>
<comment type="subcellular location">
    <subcellularLocation>
        <location evidence="1">Cytoplasm</location>
        <location evidence="1">Cytoskeleton</location>
    </subcellularLocation>
</comment>
<dbReference type="EMBL" id="CAJNOT010002437">
    <property type="protein sequence ID" value="CAF1315584.1"/>
    <property type="molecule type" value="Genomic_DNA"/>
</dbReference>
<evidence type="ECO:0000256" key="2">
    <source>
        <dbReference type="ARBA" id="ARBA00006260"/>
    </source>
</evidence>
<evidence type="ECO:0000256" key="9">
    <source>
        <dbReference type="ARBA" id="ARBA00041789"/>
    </source>
</evidence>
<dbReference type="PROSITE" id="PS50294">
    <property type="entry name" value="WD_REPEATS_REGION"/>
    <property type="match status" value="1"/>
</dbReference>
<keyword evidence="7" id="KW-0206">Cytoskeleton</keyword>
<dbReference type="PROSITE" id="PS50082">
    <property type="entry name" value="WD_REPEATS_2"/>
    <property type="match status" value="2"/>
</dbReference>
<feature type="repeat" description="WD" evidence="10">
    <location>
        <begin position="140"/>
        <end position="172"/>
    </location>
</feature>
<evidence type="ECO:0000256" key="5">
    <source>
        <dbReference type="ARBA" id="ARBA00022737"/>
    </source>
</evidence>
<dbReference type="SUPFAM" id="SSF50978">
    <property type="entry name" value="WD40 repeat-like"/>
    <property type="match status" value="1"/>
</dbReference>
<dbReference type="AlphaFoldDB" id="A0A815EW67"/>
<evidence type="ECO:0000256" key="1">
    <source>
        <dbReference type="ARBA" id="ARBA00004245"/>
    </source>
</evidence>
<dbReference type="Proteomes" id="UP000663854">
    <property type="component" value="Unassembled WGS sequence"/>
</dbReference>
<proteinExistence type="inferred from homology"/>
<dbReference type="EMBL" id="CAJNOL010004676">
    <property type="protein sequence ID" value="CAF1592747.1"/>
    <property type="molecule type" value="Genomic_DNA"/>
</dbReference>
<feature type="repeat" description="WD" evidence="10">
    <location>
        <begin position="49"/>
        <end position="84"/>
    </location>
</feature>
<dbReference type="PANTHER" id="PTHR10709:SF2">
    <property type="entry name" value="ACTIN-RELATED PROTEIN 2_3 COMPLEX SUBUNIT"/>
    <property type="match status" value="1"/>
</dbReference>
<comment type="caution">
    <text evidence="12">The sequence shown here is derived from an EMBL/GenBank/DDBJ whole genome shotgun (WGS) entry which is preliminary data.</text>
</comment>
<keyword evidence="6" id="KW-0009">Actin-binding</keyword>
<dbReference type="EMBL" id="CAJNOH010003349">
    <property type="protein sequence ID" value="CAF1333021.1"/>
    <property type="molecule type" value="Genomic_DNA"/>
</dbReference>
<dbReference type="Proteomes" id="UP000663864">
    <property type="component" value="Unassembled WGS sequence"/>
</dbReference>
<dbReference type="InterPro" id="IPR015943">
    <property type="entry name" value="WD40/YVTN_repeat-like_dom_sf"/>
</dbReference>
<comment type="similarity">
    <text evidence="2">Belongs to the WD repeat ARPC1 family.</text>
</comment>
<accession>A0A815EW67</accession>